<evidence type="ECO:0000313" key="3">
    <source>
        <dbReference type="WBParaSite" id="maker-unitig_32543-snap-gene-0.1-mRNA-1"/>
    </source>
</evidence>
<reference evidence="3" key="1">
    <citation type="submission" date="2016-11" db="UniProtKB">
        <authorList>
            <consortium name="WormBaseParasite"/>
        </authorList>
    </citation>
    <scope>IDENTIFICATION</scope>
</reference>
<proteinExistence type="predicted"/>
<feature type="region of interest" description="Disordered" evidence="1">
    <location>
        <begin position="157"/>
        <end position="192"/>
    </location>
</feature>
<accession>A0A1I8FG06</accession>
<keyword evidence="2" id="KW-1185">Reference proteome</keyword>
<sequence>MASGLCRGLCRSAALIGRRYCLPAGDQSDARPTDSKPRPCRRFKRVLRLLPSPRRLLRCSRLLLRPAAPTARRRLPAGCRRTRRLRGLLADGPGLSAAVGCDDDPAARVALDSEGRLPADRISTSDGRGLVLITVYCRMPTPSNEARMQFKNALPPAAAAEGGLPDQDARDHRRRPERVAPPHRSLRDGRGSAISAAAMASRAGRLLLGTAAPVLPGQA</sequence>
<dbReference type="Proteomes" id="UP000095280">
    <property type="component" value="Unplaced"/>
</dbReference>
<evidence type="ECO:0000313" key="2">
    <source>
        <dbReference type="Proteomes" id="UP000095280"/>
    </source>
</evidence>
<evidence type="ECO:0000256" key="1">
    <source>
        <dbReference type="SAM" id="MobiDB-lite"/>
    </source>
</evidence>
<protein>
    <submittedName>
        <fullName evidence="3">AhpC-TSA domain-containing protein</fullName>
    </submittedName>
</protein>
<name>A0A1I8FG06_9PLAT</name>
<organism evidence="2 3">
    <name type="scientific">Macrostomum lignano</name>
    <dbReference type="NCBI Taxonomy" id="282301"/>
    <lineage>
        <taxon>Eukaryota</taxon>
        <taxon>Metazoa</taxon>
        <taxon>Spiralia</taxon>
        <taxon>Lophotrochozoa</taxon>
        <taxon>Platyhelminthes</taxon>
        <taxon>Rhabditophora</taxon>
        <taxon>Macrostomorpha</taxon>
        <taxon>Macrostomida</taxon>
        <taxon>Macrostomidae</taxon>
        <taxon>Macrostomum</taxon>
    </lineage>
</organism>
<dbReference type="AlphaFoldDB" id="A0A1I8FG06"/>
<dbReference type="WBParaSite" id="maker-unitig_32543-snap-gene-0.1-mRNA-1">
    <property type="protein sequence ID" value="maker-unitig_32543-snap-gene-0.1-mRNA-1"/>
    <property type="gene ID" value="maker-unitig_32543-snap-gene-0.1"/>
</dbReference>
<feature type="compositionally biased region" description="Basic and acidic residues" evidence="1">
    <location>
        <begin position="177"/>
        <end position="190"/>
    </location>
</feature>